<keyword evidence="10" id="KW-0282">Flagellum</keyword>
<dbReference type="Pfam" id="PF03748">
    <property type="entry name" value="FliL"/>
    <property type="match status" value="1"/>
</dbReference>
<keyword evidence="3" id="KW-0145">Chemotaxis</keyword>
<feature type="region of interest" description="Disordered" evidence="8">
    <location>
        <begin position="1"/>
        <end position="21"/>
    </location>
</feature>
<keyword evidence="2" id="KW-1003">Cell membrane</keyword>
<evidence type="ECO:0000256" key="8">
    <source>
        <dbReference type="SAM" id="MobiDB-lite"/>
    </source>
</evidence>
<reference evidence="10" key="1">
    <citation type="submission" date="2015-08" db="EMBL/GenBank/DDBJ databases">
        <authorList>
            <person name="Babu N.S."/>
            <person name="Beckwith C.J."/>
            <person name="Beseler K.G."/>
            <person name="Brison A."/>
            <person name="Carone J.V."/>
            <person name="Caskin T.P."/>
            <person name="Diamond M."/>
            <person name="Durham M.E."/>
            <person name="Foxe J.M."/>
            <person name="Go M."/>
            <person name="Henderson B.A."/>
            <person name="Jones I.B."/>
            <person name="McGettigan J.A."/>
            <person name="Micheletti S.J."/>
            <person name="Nasrallah M.E."/>
            <person name="Ortiz D."/>
            <person name="Piller C.R."/>
            <person name="Privatt S.R."/>
            <person name="Schneider S.L."/>
            <person name="Sharp S."/>
            <person name="Smith T.C."/>
            <person name="Stanton J.D."/>
            <person name="Ullery H.E."/>
            <person name="Wilson R.J."/>
            <person name="Serrano M.G."/>
            <person name="Buck G."/>
            <person name="Lee V."/>
            <person name="Wang Y."/>
            <person name="Carvalho R."/>
            <person name="Voegtly L."/>
            <person name="Shi R."/>
            <person name="Duckworth R."/>
            <person name="Johnson A."/>
            <person name="Loviza R."/>
            <person name="Walstead R."/>
            <person name="Shah Z."/>
            <person name="Kiflezghi M."/>
            <person name="Wade K."/>
            <person name="Ball S.L."/>
            <person name="Bradley K.W."/>
            <person name="Asai D.J."/>
            <person name="Bowman C.A."/>
            <person name="Russell D.A."/>
            <person name="Pope W.H."/>
            <person name="Jacobs-Sera D."/>
            <person name="Hendrix R.W."/>
            <person name="Hatfull G.F."/>
        </authorList>
    </citation>
    <scope>NUCLEOTIDE SEQUENCE</scope>
</reference>
<dbReference type="GO" id="GO:0071978">
    <property type="term" value="P:bacterial-type flagellum-dependent swarming motility"/>
    <property type="evidence" value="ECO:0007669"/>
    <property type="project" value="TreeGrafter"/>
</dbReference>
<evidence type="ECO:0000256" key="9">
    <source>
        <dbReference type="SAM" id="Phobius"/>
    </source>
</evidence>
<keyword evidence="5" id="KW-0283">Flagellar rotation</keyword>
<name>A0A2P2CL81_9ZZZZ</name>
<evidence type="ECO:0000256" key="3">
    <source>
        <dbReference type="ARBA" id="ARBA00022500"/>
    </source>
</evidence>
<dbReference type="AlphaFoldDB" id="A0A2P2CL81"/>
<dbReference type="GO" id="GO:0009425">
    <property type="term" value="C:bacterial-type flagellum basal body"/>
    <property type="evidence" value="ECO:0007669"/>
    <property type="project" value="InterPro"/>
</dbReference>
<comment type="subcellular location">
    <subcellularLocation>
        <location evidence="1">Cell membrane</location>
        <topology evidence="1">Single-pass membrane protein</topology>
    </subcellularLocation>
</comment>
<evidence type="ECO:0000313" key="10">
    <source>
        <dbReference type="EMBL" id="CUR62142.1"/>
    </source>
</evidence>
<dbReference type="GO" id="GO:0005886">
    <property type="term" value="C:plasma membrane"/>
    <property type="evidence" value="ECO:0007669"/>
    <property type="project" value="UniProtKB-SubCell"/>
</dbReference>
<dbReference type="PANTHER" id="PTHR35091">
    <property type="entry name" value="FLAGELLAR PROTEIN FLIL"/>
    <property type="match status" value="1"/>
</dbReference>
<evidence type="ECO:0000256" key="1">
    <source>
        <dbReference type="ARBA" id="ARBA00004162"/>
    </source>
</evidence>
<proteinExistence type="predicted"/>
<feature type="transmembrane region" description="Helical" evidence="9">
    <location>
        <begin position="28"/>
        <end position="47"/>
    </location>
</feature>
<keyword evidence="10" id="KW-0969">Cilium</keyword>
<dbReference type="PANTHER" id="PTHR35091:SF2">
    <property type="entry name" value="FLAGELLAR PROTEIN FLIL"/>
    <property type="match status" value="1"/>
</dbReference>
<evidence type="ECO:0000256" key="4">
    <source>
        <dbReference type="ARBA" id="ARBA00022692"/>
    </source>
</evidence>
<gene>
    <name evidence="10" type="ORF">NOCA170088</name>
</gene>
<dbReference type="InterPro" id="IPR005503">
    <property type="entry name" value="FliL"/>
</dbReference>
<keyword evidence="10" id="KW-0966">Cell projection</keyword>
<dbReference type="EMBL" id="CZKB01000027">
    <property type="protein sequence ID" value="CUR62142.1"/>
    <property type="molecule type" value="Genomic_DNA"/>
</dbReference>
<evidence type="ECO:0000256" key="2">
    <source>
        <dbReference type="ARBA" id="ARBA00022475"/>
    </source>
</evidence>
<protein>
    <submittedName>
        <fullName evidence="10">Flagellar basal body-associated protein FliL</fullName>
    </submittedName>
</protein>
<evidence type="ECO:0000256" key="6">
    <source>
        <dbReference type="ARBA" id="ARBA00022989"/>
    </source>
</evidence>
<keyword evidence="6 9" id="KW-1133">Transmembrane helix</keyword>
<sequence>MTSATMERPTKAAADAPEPTGGNKKKKLIVIGLVLVIGAAAAWWFLLRPSGPAEPEPGEVMTMEPIQINLADGHYLRVGIALQLSADAHEADGSKALDATIELFSGVDQGELVKVGQRAELKDKLEEKLHDEYHGDVLEVYFTEFVTQ</sequence>
<dbReference type="GO" id="GO:0006935">
    <property type="term" value="P:chemotaxis"/>
    <property type="evidence" value="ECO:0007669"/>
    <property type="project" value="UniProtKB-KW"/>
</dbReference>
<organism evidence="10">
    <name type="scientific">metagenome</name>
    <dbReference type="NCBI Taxonomy" id="256318"/>
    <lineage>
        <taxon>unclassified sequences</taxon>
        <taxon>metagenomes</taxon>
    </lineage>
</organism>
<accession>A0A2P2CL81</accession>
<evidence type="ECO:0000256" key="7">
    <source>
        <dbReference type="ARBA" id="ARBA00023136"/>
    </source>
</evidence>
<evidence type="ECO:0000256" key="5">
    <source>
        <dbReference type="ARBA" id="ARBA00022779"/>
    </source>
</evidence>
<keyword evidence="4 9" id="KW-0812">Transmembrane</keyword>
<keyword evidence="7 9" id="KW-0472">Membrane</keyword>